<dbReference type="RefSeq" id="XP_028038462.1">
    <property type="nucleotide sequence ID" value="XM_028182661.1"/>
</dbReference>
<organism evidence="14 15">
    <name type="scientific">Bombyx mandarina</name>
    <name type="common">Wild silk moth</name>
    <name type="synonym">Wild silkworm</name>
    <dbReference type="NCBI Taxonomy" id="7092"/>
    <lineage>
        <taxon>Eukaryota</taxon>
        <taxon>Metazoa</taxon>
        <taxon>Ecdysozoa</taxon>
        <taxon>Arthropoda</taxon>
        <taxon>Hexapoda</taxon>
        <taxon>Insecta</taxon>
        <taxon>Pterygota</taxon>
        <taxon>Neoptera</taxon>
        <taxon>Endopterygota</taxon>
        <taxon>Lepidoptera</taxon>
        <taxon>Glossata</taxon>
        <taxon>Ditrysia</taxon>
        <taxon>Bombycoidea</taxon>
        <taxon>Bombycidae</taxon>
        <taxon>Bombycinae</taxon>
        <taxon>Bombyx</taxon>
    </lineage>
</organism>
<dbReference type="CDD" id="cd11368">
    <property type="entry name" value="RNase_PH_RRP45"/>
    <property type="match status" value="1"/>
</dbReference>
<accession>A0A6J2KC11</accession>
<evidence type="ECO:0000256" key="7">
    <source>
        <dbReference type="ARBA" id="ARBA00023125"/>
    </source>
</evidence>
<dbReference type="PANTHER" id="PTHR48112:SF32">
    <property type="entry name" value="HIGH MOBILITY GROUP PROTEIN B3"/>
    <property type="match status" value="1"/>
</dbReference>
<protein>
    <recommendedName>
        <fullName evidence="4">Exosome complex component RRP45</fullName>
    </recommendedName>
    <alternativeName>
        <fullName evidence="9">Exosome component 9</fullName>
    </alternativeName>
</protein>
<comment type="similarity">
    <text evidence="3">Belongs to the HMGB family.</text>
</comment>
<evidence type="ECO:0000256" key="5">
    <source>
        <dbReference type="ARBA" id="ARBA00022454"/>
    </source>
</evidence>
<evidence type="ECO:0000256" key="4">
    <source>
        <dbReference type="ARBA" id="ARBA00019572"/>
    </source>
</evidence>
<evidence type="ECO:0000256" key="2">
    <source>
        <dbReference type="ARBA" id="ARBA00004286"/>
    </source>
</evidence>
<dbReference type="InterPro" id="IPR033100">
    <property type="entry name" value="Rrp45"/>
</dbReference>
<dbReference type="GO" id="GO:0005694">
    <property type="term" value="C:chromosome"/>
    <property type="evidence" value="ECO:0007669"/>
    <property type="project" value="UniProtKB-SubCell"/>
</dbReference>
<evidence type="ECO:0000313" key="14">
    <source>
        <dbReference type="Proteomes" id="UP000504629"/>
    </source>
</evidence>
<comment type="subcellular location">
    <subcellularLocation>
        <location evidence="2">Chromosome</location>
    </subcellularLocation>
    <subcellularLocation>
        <location evidence="1">Nucleus</location>
    </subcellularLocation>
</comment>
<proteinExistence type="inferred from homology"/>
<evidence type="ECO:0000256" key="6">
    <source>
        <dbReference type="ARBA" id="ARBA00022737"/>
    </source>
</evidence>
<dbReference type="InterPro" id="IPR020568">
    <property type="entry name" value="Ribosomal_Su5_D2-typ_SF"/>
</dbReference>
<evidence type="ECO:0000256" key="10">
    <source>
        <dbReference type="PROSITE-ProRule" id="PRU00267"/>
    </source>
</evidence>
<keyword evidence="6" id="KW-0677">Repeat</keyword>
<dbReference type="SMART" id="SM00398">
    <property type="entry name" value="HMG"/>
    <property type="match status" value="2"/>
</dbReference>
<keyword evidence="11" id="KW-0175">Coiled coil</keyword>
<evidence type="ECO:0000256" key="11">
    <source>
        <dbReference type="SAM" id="Coils"/>
    </source>
</evidence>
<name>A0A6J2KC11_BOMMA</name>
<dbReference type="Gene3D" id="3.30.230.70">
    <property type="entry name" value="GHMP Kinase, N-terminal domain"/>
    <property type="match status" value="1"/>
</dbReference>
<dbReference type="Proteomes" id="UP000504629">
    <property type="component" value="Unplaced"/>
</dbReference>
<dbReference type="InterPro" id="IPR036345">
    <property type="entry name" value="ExoRNase_PH_dom2_sf"/>
</dbReference>
<evidence type="ECO:0000256" key="1">
    <source>
        <dbReference type="ARBA" id="ARBA00004123"/>
    </source>
</evidence>
<dbReference type="GO" id="GO:0003677">
    <property type="term" value="F:DNA binding"/>
    <property type="evidence" value="ECO:0007669"/>
    <property type="project" value="UniProtKB-UniRule"/>
</dbReference>
<evidence type="ECO:0000256" key="8">
    <source>
        <dbReference type="ARBA" id="ARBA00023242"/>
    </source>
</evidence>
<dbReference type="GO" id="GO:0006396">
    <property type="term" value="P:RNA processing"/>
    <property type="evidence" value="ECO:0007669"/>
    <property type="project" value="InterPro"/>
</dbReference>
<evidence type="ECO:0000256" key="3">
    <source>
        <dbReference type="ARBA" id="ARBA00008774"/>
    </source>
</evidence>
<evidence type="ECO:0000256" key="9">
    <source>
        <dbReference type="ARBA" id="ARBA00032660"/>
    </source>
</evidence>
<gene>
    <name evidence="15" type="primary">LOC114249191</name>
</gene>
<dbReference type="OrthoDB" id="10264038at2759"/>
<keyword evidence="8 10" id="KW-0539">Nucleus</keyword>
<feature type="domain" description="HMG box" evidence="13">
    <location>
        <begin position="526"/>
        <end position="594"/>
    </location>
</feature>
<reference evidence="15" key="1">
    <citation type="submission" date="2025-08" db="UniProtKB">
        <authorList>
            <consortium name="RefSeq"/>
        </authorList>
    </citation>
    <scope>IDENTIFICATION</scope>
    <source>
        <tissue evidence="15">Silk gland</tissue>
    </source>
</reference>
<dbReference type="InterPro" id="IPR009071">
    <property type="entry name" value="HMG_box_dom"/>
</dbReference>
<dbReference type="GO" id="GO:0000178">
    <property type="term" value="C:exosome (RNase complex)"/>
    <property type="evidence" value="ECO:0007669"/>
    <property type="project" value="InterPro"/>
</dbReference>
<dbReference type="KEGG" id="bman:114249191"/>
<dbReference type="SUPFAM" id="SSF54211">
    <property type="entry name" value="Ribosomal protein S5 domain 2-like"/>
    <property type="match status" value="1"/>
</dbReference>
<feature type="domain" description="HMG box" evidence="13">
    <location>
        <begin position="435"/>
        <end position="505"/>
    </location>
</feature>
<feature type="DNA-binding region" description="HMG box" evidence="10">
    <location>
        <begin position="435"/>
        <end position="505"/>
    </location>
</feature>
<dbReference type="SUPFAM" id="SSF55666">
    <property type="entry name" value="Ribonuclease PH domain 2-like"/>
    <property type="match status" value="1"/>
</dbReference>
<feature type="coiled-coil region" evidence="11">
    <location>
        <begin position="371"/>
        <end position="417"/>
    </location>
</feature>
<dbReference type="GeneID" id="114249191"/>
<dbReference type="PROSITE" id="PS50118">
    <property type="entry name" value="HMG_BOX_2"/>
    <property type="match status" value="2"/>
</dbReference>
<feature type="compositionally biased region" description="Pro residues" evidence="12">
    <location>
        <begin position="599"/>
        <end position="608"/>
    </location>
</feature>
<dbReference type="Pfam" id="PF01138">
    <property type="entry name" value="RNase_PH"/>
    <property type="match status" value="1"/>
</dbReference>
<feature type="DNA-binding region" description="HMG box" evidence="10">
    <location>
        <begin position="526"/>
        <end position="594"/>
    </location>
</feature>
<dbReference type="CDD" id="cd01390">
    <property type="entry name" value="HMG-box_NHP6-like"/>
    <property type="match status" value="1"/>
</dbReference>
<dbReference type="FunFam" id="1.10.30.10:FF:000016">
    <property type="entry name" value="FACT complex subunit SSRP1"/>
    <property type="match status" value="1"/>
</dbReference>
<dbReference type="InterPro" id="IPR036910">
    <property type="entry name" value="HMG_box_dom_sf"/>
</dbReference>
<feature type="region of interest" description="Disordered" evidence="12">
    <location>
        <begin position="593"/>
        <end position="625"/>
    </location>
</feature>
<feature type="compositionally biased region" description="Acidic residues" evidence="12">
    <location>
        <begin position="611"/>
        <end position="625"/>
    </location>
</feature>
<dbReference type="PANTHER" id="PTHR48112">
    <property type="entry name" value="HIGH MOBILITY GROUP PROTEIN DSP1"/>
    <property type="match status" value="1"/>
</dbReference>
<dbReference type="InterPro" id="IPR050342">
    <property type="entry name" value="HMGB"/>
</dbReference>
<dbReference type="Gene3D" id="1.10.30.10">
    <property type="entry name" value="High mobility group box domain"/>
    <property type="match status" value="2"/>
</dbReference>
<keyword evidence="7 10" id="KW-0238">DNA-binding</keyword>
<evidence type="ECO:0000256" key="12">
    <source>
        <dbReference type="SAM" id="MobiDB-lite"/>
    </source>
</evidence>
<dbReference type="InterPro" id="IPR027408">
    <property type="entry name" value="PNPase/RNase_PH_dom_sf"/>
</dbReference>
<dbReference type="GO" id="GO:0005634">
    <property type="term" value="C:nucleus"/>
    <property type="evidence" value="ECO:0007669"/>
    <property type="project" value="UniProtKB-SubCell"/>
</dbReference>
<dbReference type="InterPro" id="IPR001247">
    <property type="entry name" value="ExoRNase_PH_dom1"/>
</dbReference>
<keyword evidence="14" id="KW-1185">Reference proteome</keyword>
<evidence type="ECO:0000259" key="13">
    <source>
        <dbReference type="PROSITE" id="PS50118"/>
    </source>
</evidence>
<dbReference type="SUPFAM" id="SSF47095">
    <property type="entry name" value="HMG-box"/>
    <property type="match status" value="2"/>
</dbReference>
<dbReference type="Pfam" id="PF09011">
    <property type="entry name" value="HMG_box_2"/>
    <property type="match status" value="1"/>
</dbReference>
<evidence type="ECO:0000313" key="15">
    <source>
        <dbReference type="RefSeq" id="XP_028038462.1"/>
    </source>
</evidence>
<dbReference type="Pfam" id="PF00505">
    <property type="entry name" value="HMG_box"/>
    <property type="match status" value="1"/>
</dbReference>
<dbReference type="AlphaFoldDB" id="A0A6J2KC11"/>
<feature type="region of interest" description="Disordered" evidence="12">
    <location>
        <begin position="240"/>
        <end position="271"/>
    </location>
</feature>
<sequence>MRDTCLSNCEKNFIQKIVSQGHRLDGRNFNETRKLDISFGSEYGCCIVSLGETKILSEVTCEVAQPKQIRPNEGIIFINVELNPMAAPQFEANRQTDLTVYLVRLLEKCYKDSKCIDLESLCIVVEEKVWSLRINIKVLNHDGNLTECASIATLASIAHFRRPDFTRDGDRVIIHTLTEKDPIPTVLYHYPVCTTFALYSNDILLSDPNFLEESVCTSNTEEGINTAGGLLVLGMNQYRESQNQSNQESDQNNQQANGIQQSHQSIQQQQQQEQNQTIQQQQSQLQQQLQQQQNLQQALQQQNQSLQQSLQQQQQQQQQEEQQPTLQQMLQQHQQQQHQGLQQTLQQTLQVSQAQAQAIAQAQAALQHQVAQSIQQQQQTLQEHIQAVQQQQIQAALQRQSATLQELQQQAQQQALQQATVNKARMPRSRPYNKPRGRMTAYAFFVQTCREEHKKKYPDVSVIFAAFSKKCAERWNTMSEKEKQRFHEMAEQDKHRFDLEMQNYVPPKDMKVRGRKRQQMKDPNAPKRSLSAFFLFCNDERSKVKAGNPEYTMGDIAKELGRRWAAADPETKAKYDALSEKDKARYDREMTAYKKGPLAQPPPQPPVVPAIEDEGGDFDADEEYN</sequence>
<dbReference type="CDD" id="cd21978">
    <property type="entry name" value="HMG-box_HMGB_rpt1"/>
    <property type="match status" value="1"/>
</dbReference>
<dbReference type="FunFam" id="1.10.30.10:FF:000013">
    <property type="entry name" value="High mobility group protein B3"/>
    <property type="match status" value="1"/>
</dbReference>
<dbReference type="PRINTS" id="PR00886">
    <property type="entry name" value="HIGHMOBLTY12"/>
</dbReference>
<keyword evidence="5" id="KW-0158">Chromosome</keyword>